<dbReference type="AlphaFoldDB" id="A0A0A9DZX6"/>
<reference evidence="1" key="2">
    <citation type="journal article" date="2015" name="Data Brief">
        <title>Shoot transcriptome of the giant reed, Arundo donax.</title>
        <authorList>
            <person name="Barrero R.A."/>
            <person name="Guerrero F.D."/>
            <person name="Moolhuijzen P."/>
            <person name="Goolsby J.A."/>
            <person name="Tidwell J."/>
            <person name="Bellgard S.E."/>
            <person name="Bellgard M.I."/>
        </authorList>
    </citation>
    <scope>NUCLEOTIDE SEQUENCE</scope>
    <source>
        <tissue evidence="1">Shoot tissue taken approximately 20 cm above the soil surface</tissue>
    </source>
</reference>
<organism evidence="1">
    <name type="scientific">Arundo donax</name>
    <name type="common">Giant reed</name>
    <name type="synonym">Donax arundinaceus</name>
    <dbReference type="NCBI Taxonomy" id="35708"/>
    <lineage>
        <taxon>Eukaryota</taxon>
        <taxon>Viridiplantae</taxon>
        <taxon>Streptophyta</taxon>
        <taxon>Embryophyta</taxon>
        <taxon>Tracheophyta</taxon>
        <taxon>Spermatophyta</taxon>
        <taxon>Magnoliopsida</taxon>
        <taxon>Liliopsida</taxon>
        <taxon>Poales</taxon>
        <taxon>Poaceae</taxon>
        <taxon>PACMAD clade</taxon>
        <taxon>Arundinoideae</taxon>
        <taxon>Arundineae</taxon>
        <taxon>Arundo</taxon>
    </lineage>
</organism>
<dbReference type="PROSITE" id="PS51257">
    <property type="entry name" value="PROKAR_LIPOPROTEIN"/>
    <property type="match status" value="1"/>
</dbReference>
<dbReference type="EMBL" id="GBRH01205617">
    <property type="protein sequence ID" value="JAD92278.1"/>
    <property type="molecule type" value="Transcribed_RNA"/>
</dbReference>
<name>A0A0A9DZX6_ARUDO</name>
<protein>
    <submittedName>
        <fullName evidence="1">Uncharacterized protein</fullName>
    </submittedName>
</protein>
<proteinExistence type="predicted"/>
<evidence type="ECO:0000313" key="1">
    <source>
        <dbReference type="EMBL" id="JAD92278.1"/>
    </source>
</evidence>
<sequence length="67" mass="7523">MLRKGTICYTCRDDNEASLIYCCFTSCIITQSCMIDLFFLISGQRILGCAHPASCVVCHLELCCFMI</sequence>
<accession>A0A0A9DZX6</accession>
<reference evidence="1" key="1">
    <citation type="submission" date="2014-09" db="EMBL/GenBank/DDBJ databases">
        <authorList>
            <person name="Magalhaes I.L.F."/>
            <person name="Oliveira U."/>
            <person name="Santos F.R."/>
            <person name="Vidigal T.H.D.A."/>
            <person name="Brescovit A.D."/>
            <person name="Santos A.J."/>
        </authorList>
    </citation>
    <scope>NUCLEOTIDE SEQUENCE</scope>
    <source>
        <tissue evidence="1">Shoot tissue taken approximately 20 cm above the soil surface</tissue>
    </source>
</reference>